<feature type="compositionally biased region" description="Basic and acidic residues" evidence="3">
    <location>
        <begin position="81"/>
        <end position="96"/>
    </location>
</feature>
<feature type="chain" id="PRO_5021889909" evidence="4">
    <location>
        <begin position="26"/>
        <end position="147"/>
    </location>
</feature>
<dbReference type="InterPro" id="IPR024930">
    <property type="entry name" value="Skp_dom_sf"/>
</dbReference>
<comment type="similarity">
    <text evidence="1">Belongs to the Skp family.</text>
</comment>
<keyword evidence="6" id="KW-1185">Reference proteome</keyword>
<evidence type="ECO:0000256" key="2">
    <source>
        <dbReference type="ARBA" id="ARBA00022729"/>
    </source>
</evidence>
<dbReference type="SUPFAM" id="SSF111384">
    <property type="entry name" value="OmpH-like"/>
    <property type="match status" value="1"/>
</dbReference>
<dbReference type="Proteomes" id="UP000320776">
    <property type="component" value="Plasmid pSPTER"/>
</dbReference>
<evidence type="ECO:0000313" key="5">
    <source>
        <dbReference type="EMBL" id="QDR83422.1"/>
    </source>
</evidence>
<protein>
    <submittedName>
        <fullName evidence="5">Outer membrane protein (OmpH-like)</fullName>
    </submittedName>
</protein>
<keyword evidence="2 4" id="KW-0732">Signal</keyword>
<dbReference type="AlphaFoldDB" id="A0A517E1D8"/>
<feature type="region of interest" description="Disordered" evidence="3">
    <location>
        <begin position="70"/>
        <end position="96"/>
    </location>
</feature>
<accession>A0A517E1D8</accession>
<dbReference type="Pfam" id="PF03938">
    <property type="entry name" value="OmpH"/>
    <property type="match status" value="1"/>
</dbReference>
<geneLocation type="plasmid" evidence="6">
    <name>pspter</name>
</geneLocation>
<dbReference type="RefSeq" id="WP_144353106.1">
    <property type="nucleotide sequence ID" value="NZ_CP036260.1"/>
</dbReference>
<reference evidence="5 6" key="1">
    <citation type="submission" date="2019-02" db="EMBL/GenBank/DDBJ databases">
        <title>Closed genome of Sporomusa termitida DSM 4440.</title>
        <authorList>
            <person name="Poehlein A."/>
            <person name="Daniel R."/>
        </authorList>
    </citation>
    <scope>NUCLEOTIDE SEQUENCE [LARGE SCALE GENOMIC DNA]</scope>
    <source>
        <strain evidence="5 6">DSM 4440</strain>
        <plasmid evidence="6">pspter</plasmid>
    </source>
</reference>
<sequence length="147" mass="15861">MNRLLGIIVTALFVFGLLMPASALAAKAKNEQPVGYVDRQQVFAGYPGIQDLLNRIQAMRAEAQIDYDANAKDLPPAKKQAYSDKLSRQQAQREDELMKPVGDKIEASIKAVAEEKGLTAVLDAATIVYGGTDITADAIAKVKQATQ</sequence>
<dbReference type="InterPro" id="IPR005632">
    <property type="entry name" value="Chaperone_Skp"/>
</dbReference>
<dbReference type="EMBL" id="CP036260">
    <property type="protein sequence ID" value="QDR83422.1"/>
    <property type="molecule type" value="Genomic_DNA"/>
</dbReference>
<dbReference type="KEGG" id="sted:SPTER_49130"/>
<feature type="signal peptide" evidence="4">
    <location>
        <begin position="1"/>
        <end position="25"/>
    </location>
</feature>
<organism evidence="5 6">
    <name type="scientific">Sporomusa termitida</name>
    <dbReference type="NCBI Taxonomy" id="2377"/>
    <lineage>
        <taxon>Bacteria</taxon>
        <taxon>Bacillati</taxon>
        <taxon>Bacillota</taxon>
        <taxon>Negativicutes</taxon>
        <taxon>Selenomonadales</taxon>
        <taxon>Sporomusaceae</taxon>
        <taxon>Sporomusa</taxon>
    </lineage>
</organism>
<dbReference type="PANTHER" id="PTHR35089:SF1">
    <property type="entry name" value="CHAPERONE PROTEIN SKP"/>
    <property type="match status" value="1"/>
</dbReference>
<dbReference type="GO" id="GO:0051082">
    <property type="term" value="F:unfolded protein binding"/>
    <property type="evidence" value="ECO:0007669"/>
    <property type="project" value="InterPro"/>
</dbReference>
<name>A0A517E1D8_9FIRM</name>
<dbReference type="Gene3D" id="3.30.910.20">
    <property type="entry name" value="Skp domain"/>
    <property type="match status" value="1"/>
</dbReference>
<keyword evidence="5" id="KW-0614">Plasmid</keyword>
<evidence type="ECO:0000256" key="4">
    <source>
        <dbReference type="SAM" id="SignalP"/>
    </source>
</evidence>
<dbReference type="SMART" id="SM00935">
    <property type="entry name" value="OmpH"/>
    <property type="match status" value="1"/>
</dbReference>
<evidence type="ECO:0000256" key="1">
    <source>
        <dbReference type="ARBA" id="ARBA00009091"/>
    </source>
</evidence>
<gene>
    <name evidence="5" type="ORF">SPTER_49130</name>
</gene>
<evidence type="ECO:0000256" key="3">
    <source>
        <dbReference type="SAM" id="MobiDB-lite"/>
    </source>
</evidence>
<evidence type="ECO:0000313" key="6">
    <source>
        <dbReference type="Proteomes" id="UP000320776"/>
    </source>
</evidence>
<dbReference type="GO" id="GO:0050821">
    <property type="term" value="P:protein stabilization"/>
    <property type="evidence" value="ECO:0007669"/>
    <property type="project" value="TreeGrafter"/>
</dbReference>
<dbReference type="PANTHER" id="PTHR35089">
    <property type="entry name" value="CHAPERONE PROTEIN SKP"/>
    <property type="match status" value="1"/>
</dbReference>
<proteinExistence type="inferred from homology"/>
<dbReference type="GO" id="GO:0005829">
    <property type="term" value="C:cytosol"/>
    <property type="evidence" value="ECO:0007669"/>
    <property type="project" value="TreeGrafter"/>
</dbReference>
<dbReference type="OrthoDB" id="1683984at2"/>